<proteinExistence type="inferred from homology"/>
<evidence type="ECO:0000256" key="3">
    <source>
        <dbReference type="ARBA" id="ARBA00022448"/>
    </source>
</evidence>
<evidence type="ECO:0000256" key="2">
    <source>
        <dbReference type="ARBA" id="ARBA00007613"/>
    </source>
</evidence>
<comment type="caution">
    <text evidence="9">The sequence shown here is derived from an EMBL/GenBank/DDBJ whole genome shotgun (WGS) entry which is preliminary data.</text>
</comment>
<keyword evidence="4" id="KW-1134">Transmembrane beta strand</keyword>
<keyword evidence="8" id="KW-0732">Signal</keyword>
<evidence type="ECO:0000256" key="5">
    <source>
        <dbReference type="ARBA" id="ARBA00022692"/>
    </source>
</evidence>
<evidence type="ECO:0000256" key="4">
    <source>
        <dbReference type="ARBA" id="ARBA00022452"/>
    </source>
</evidence>
<dbReference type="Proteomes" id="UP001595906">
    <property type="component" value="Unassembled WGS sequence"/>
</dbReference>
<keyword evidence="6" id="KW-0472">Membrane</keyword>
<evidence type="ECO:0000313" key="10">
    <source>
        <dbReference type="Proteomes" id="UP001595906"/>
    </source>
</evidence>
<evidence type="ECO:0000256" key="8">
    <source>
        <dbReference type="SAM" id="SignalP"/>
    </source>
</evidence>
<keyword evidence="10" id="KW-1185">Reference proteome</keyword>
<evidence type="ECO:0000256" key="7">
    <source>
        <dbReference type="ARBA" id="ARBA00023237"/>
    </source>
</evidence>
<organism evidence="9 10">
    <name type="scientific">Parasediminibacterium paludis</name>
    <dbReference type="NCBI Taxonomy" id="908966"/>
    <lineage>
        <taxon>Bacteria</taxon>
        <taxon>Pseudomonadati</taxon>
        <taxon>Bacteroidota</taxon>
        <taxon>Chitinophagia</taxon>
        <taxon>Chitinophagales</taxon>
        <taxon>Chitinophagaceae</taxon>
        <taxon>Parasediminibacterium</taxon>
    </lineage>
</organism>
<keyword evidence="7" id="KW-0998">Cell outer membrane</keyword>
<evidence type="ECO:0000256" key="6">
    <source>
        <dbReference type="ARBA" id="ARBA00023136"/>
    </source>
</evidence>
<keyword evidence="5" id="KW-0812">Transmembrane</keyword>
<dbReference type="InterPro" id="IPR003423">
    <property type="entry name" value="OMP_efflux"/>
</dbReference>
<accession>A0ABV8PYM4</accession>
<dbReference type="Gene3D" id="1.20.1600.10">
    <property type="entry name" value="Outer membrane efflux proteins (OEP)"/>
    <property type="match status" value="1"/>
</dbReference>
<sequence>MSKQIMLVVLLITTFFSCAFAQNDSVLQHASLETCVQYALKHQPLLQQSAIDEQTTEYSIKSKLADWYPQLNLDYNVQHNFQLPTSYFNSNYIKQGIDNTSSALFSVTQTIFNKDVLLAKRSAVDVRKQSKENTESDKINVAVNVSKAFYNVLLSQKQIELLNDDIKRLETSFKNAYFQYQGGIVDKIDYKRATISLNNSKAQLKSQQELLKSKIAILKNAMGYAADNSFELQYDTTAMANEVVLDTLQTLNYSNRIEYQQLVTVKRLQEANLQYYKWNYLPSVSAFGNYNFNYLNTDFGKLYNQNFPNSFMGLKFSFPIFQGNKRVYQTKAAELAIKRVDWDFVQLKNNINTQYTQALTNYKSNLNDYYNLKENLALATEVYNTIQLQYKAGIKTYLEVITAETDLRSAQVNYTNALYNVLAAKIDVQQALGTIKY</sequence>
<dbReference type="PANTHER" id="PTHR30026">
    <property type="entry name" value="OUTER MEMBRANE PROTEIN TOLC"/>
    <property type="match status" value="1"/>
</dbReference>
<dbReference type="PROSITE" id="PS51257">
    <property type="entry name" value="PROKAR_LIPOPROTEIN"/>
    <property type="match status" value="1"/>
</dbReference>
<evidence type="ECO:0000256" key="1">
    <source>
        <dbReference type="ARBA" id="ARBA00004442"/>
    </source>
</evidence>
<feature type="signal peptide" evidence="8">
    <location>
        <begin position="1"/>
        <end position="21"/>
    </location>
</feature>
<feature type="chain" id="PRO_5045141678" evidence="8">
    <location>
        <begin position="22"/>
        <end position="437"/>
    </location>
</feature>
<dbReference type="PANTHER" id="PTHR30026:SF20">
    <property type="entry name" value="OUTER MEMBRANE PROTEIN TOLC"/>
    <property type="match status" value="1"/>
</dbReference>
<comment type="similarity">
    <text evidence="2">Belongs to the outer membrane factor (OMF) (TC 1.B.17) family.</text>
</comment>
<keyword evidence="3" id="KW-0813">Transport</keyword>
<reference evidence="10" key="1">
    <citation type="journal article" date="2019" name="Int. J. Syst. Evol. Microbiol.">
        <title>The Global Catalogue of Microorganisms (GCM) 10K type strain sequencing project: providing services to taxonomists for standard genome sequencing and annotation.</title>
        <authorList>
            <consortium name="The Broad Institute Genomics Platform"/>
            <consortium name="The Broad Institute Genome Sequencing Center for Infectious Disease"/>
            <person name="Wu L."/>
            <person name="Ma J."/>
        </authorList>
    </citation>
    <scope>NUCLEOTIDE SEQUENCE [LARGE SCALE GENOMIC DNA]</scope>
    <source>
        <strain evidence="10">CECT 8010</strain>
    </source>
</reference>
<dbReference type="SUPFAM" id="SSF56954">
    <property type="entry name" value="Outer membrane efflux proteins (OEP)"/>
    <property type="match status" value="1"/>
</dbReference>
<dbReference type="EMBL" id="JBHSDC010000028">
    <property type="protein sequence ID" value="MFC4232968.1"/>
    <property type="molecule type" value="Genomic_DNA"/>
</dbReference>
<name>A0ABV8PYM4_9BACT</name>
<dbReference type="RefSeq" id="WP_379015032.1">
    <property type="nucleotide sequence ID" value="NZ_JBHSDC010000028.1"/>
</dbReference>
<protein>
    <submittedName>
        <fullName evidence="9">TolC family protein</fullName>
    </submittedName>
</protein>
<dbReference type="InterPro" id="IPR051906">
    <property type="entry name" value="TolC-like"/>
</dbReference>
<evidence type="ECO:0000313" key="9">
    <source>
        <dbReference type="EMBL" id="MFC4232968.1"/>
    </source>
</evidence>
<dbReference type="Pfam" id="PF02321">
    <property type="entry name" value="OEP"/>
    <property type="match status" value="2"/>
</dbReference>
<comment type="subcellular location">
    <subcellularLocation>
        <location evidence="1">Cell outer membrane</location>
    </subcellularLocation>
</comment>
<gene>
    <name evidence="9" type="ORF">ACFOW1_13790</name>
</gene>